<dbReference type="InterPro" id="IPR009039">
    <property type="entry name" value="EAR"/>
</dbReference>
<gene>
    <name evidence="5" type="primary">LOC111592166</name>
</gene>
<dbReference type="RefSeq" id="XP_023159987.2">
    <property type="nucleotide sequence ID" value="XM_023304219.2"/>
</dbReference>
<dbReference type="PANTHER" id="PTHR15261">
    <property type="entry name" value="THROMBOSPONDIN-TYPE LAMININ G DOMAIN AND EAR REPEAT-CONTAINING"/>
    <property type="match status" value="1"/>
</dbReference>
<name>A0A6J1L9X8_DROHY</name>
<evidence type="ECO:0000313" key="5">
    <source>
        <dbReference type="RefSeq" id="XP_023159987.2"/>
    </source>
</evidence>
<keyword evidence="2" id="KW-0677">Repeat</keyword>
<dbReference type="PANTHER" id="PTHR15261:SF4">
    <property type="entry name" value="THROMBOSPONDIN-TYPE LAMININ G DOMAIN AND EAR REPEAT-CONTAINING PROTEIN"/>
    <property type="match status" value="1"/>
</dbReference>
<keyword evidence="1 3" id="KW-0732">Signal</keyword>
<protein>
    <submittedName>
        <fullName evidence="5">Uncharacterized protein LOC111592166 isoform X1</fullName>
    </submittedName>
</protein>
<dbReference type="Proteomes" id="UP000504633">
    <property type="component" value="Unplaced"/>
</dbReference>
<reference evidence="5" key="1">
    <citation type="submission" date="2025-08" db="UniProtKB">
        <authorList>
            <consortium name="RefSeq"/>
        </authorList>
    </citation>
    <scope>IDENTIFICATION</scope>
    <source>
        <strain evidence="5">15085-1641.00</strain>
        <tissue evidence="5">Whole body</tissue>
    </source>
</reference>
<evidence type="ECO:0000256" key="2">
    <source>
        <dbReference type="ARBA" id="ARBA00022737"/>
    </source>
</evidence>
<sequence length="1852" mass="208560">MCRLVCILIFLWLLWKHGHAFEVLFGESYPAYRIGSDLDTESQRLHKRDMQQFFDKAAYSFNGLERVASVPVPFPLDICMLQLPSVKYAVTLHKDAAGVRQFAVYVWQAEQQDYALWLQQPAPKAVALDCLAYAGLGYVAVSYNHSEPVLQARDGSPIYELSPERVIRTVQYFAGLHLRGMYLRISSQELTLLQAYDEGGQKQQQNCPYFKWTSGTFQRLGAIPCSNARRLEAFGIDYADYVAVANYASPDGRTATHSEIYKYEATTRRFQLFQRLRTNGAVDVKYFSLPVNEVSRRHFLIVGNTVGVAGGAGGVTGSAGEADTVIYVYDKGQFVPYQRLSFYGLERFLPVTHTVSEKFLLFVACSKQDVKIYNLNDWKFEESTVQFTEGAFSRGVARLRSYEENEQSYLVIANENMAANETNIFQPLYKQDEHANVLRQQIIEWAREQTTRMDAAHLEHLVLDLKHKLSERGKQLQKMHIKRVNTKSFVDVQQKLTTNYWDALRYAKRALDIIELDAARAQHHPVKRDGVQQPNEQHEFDELTVGTLVVHETLQAARVNGVDRQKPVYESVKAGKVYVSEEYKEAAKDLPAAELQQLTLQQLQLSGKLNGHNWTQLQEQTLKRRGQEVQFVKAAADISNLRAEAVRVNSNEINDRPLGQLVAIDGGDYVVQQDVQFAHPIEVNRLTINQRLNHIHVDRQRFDVLLHEANHTQVIEGTKRFENIRVLEPITISGQLLGAELNAMSPMKVTHQALELQGDYVIDGDVTIGRLLQVQDLRDAVAQRSAVGILQQALRVDQALENVNLRFELPLSANDTQLSFINAQDVQELVQLNVDQVQVIEATKWLPQSLTIRDGFGEVNLLNGINVEQLAEQLLLKSSNQSFKYPMQLAGLDAAQLNASKLLLNGLELHSYMQHSGEQRSNGSLYIDQLQLEQLSVAQLHMHGTIFGHTLEELYKQGSQRPHSWQLPEHFNGTIEARNVWLKGHINNATVAEVEQQLQQLAGNIKYVGDFTFRHAVNVSGLTFGDTLNGIAAQRFGNCWLESSGQQLFTAPQTLASVASDRDVQLQGRLNNYTLEQLVKGSYRLNGTERLPAAKFVNPIVLQQSLSVGRLNGLRVPEDMLYAQGGGMLRAPLKVKGHVVIVSPHQQCNMSSMNGYQLNALKHYLRGGENAELDTLHVEQAQFEVPPSYEKLNGRKLQQLLDELWLDNEFVELQAAQLSNATFNGLLAFEGKLNGLDVEHIERNYFSRTRSQRLNVPFNFEHDVTFAQTLAAKQVQLRVKDGALVEGIGNVSLNFEDFVANSLKTNGPHTITAQWRLPAALVVGDLNNVRVNQLNLVDDVLRNDSQGVTLIYAPKTAKTATIKRLFATPSSTVANVPIAQWINNTVYIYGNHSIAGITIIETLNLYNDLRVKGPVNGFHWQADQLLLCDQKQYIAGSLLVKNALPEQQRILSSNIEELWVDSINGLGVNELLVNKAHNRPNLHVASQLIFTQPLTVANYELGDVSAGSNKWKRGVDALDNWQHLNEQVAAVQQRLTSPSFVLDRFSLLQQLPLNVSRLTLMQEPSTKTEVLAIWHKQQDLEQFAAYAWQPQKQQFIYNSSLEKLHLPYEKFTKPEVDHFTAVKCNASFISPLRLQSLDCLAVQKELLSLDIYCMANDSIDSTITRHASISTGQVKQLIDPTADKNAYVLALLVANSVEFWQWTVDSKYKLQQRLLLMQAEQMALAEHENRSYLAVLTAAPAAAIYIYSKESIDVDYQLAQIFDLEEAVLPRQLLLMHLHKSKDLLLCLTNASPTQTLRIYQHQGVAGFQHLLGDSTLPASQSLQTLELSETQLLALANGEGIFLVGPLFSRL</sequence>
<dbReference type="OrthoDB" id="188713at2759"/>
<feature type="signal peptide" evidence="3">
    <location>
        <begin position="1"/>
        <end position="20"/>
    </location>
</feature>
<feature type="chain" id="PRO_5027069579" evidence="3">
    <location>
        <begin position="21"/>
        <end position="1852"/>
    </location>
</feature>
<dbReference type="PROSITE" id="PS50912">
    <property type="entry name" value="EAR"/>
    <property type="match status" value="1"/>
</dbReference>
<evidence type="ECO:0000256" key="1">
    <source>
        <dbReference type="ARBA" id="ARBA00022729"/>
    </source>
</evidence>
<organism evidence="4 5">
    <name type="scientific">Drosophila hydei</name>
    <name type="common">Fruit fly</name>
    <dbReference type="NCBI Taxonomy" id="7224"/>
    <lineage>
        <taxon>Eukaryota</taxon>
        <taxon>Metazoa</taxon>
        <taxon>Ecdysozoa</taxon>
        <taxon>Arthropoda</taxon>
        <taxon>Hexapoda</taxon>
        <taxon>Insecta</taxon>
        <taxon>Pterygota</taxon>
        <taxon>Neoptera</taxon>
        <taxon>Endopterygota</taxon>
        <taxon>Diptera</taxon>
        <taxon>Brachycera</taxon>
        <taxon>Muscomorpha</taxon>
        <taxon>Ephydroidea</taxon>
        <taxon>Drosophilidae</taxon>
        <taxon>Drosophila</taxon>
    </lineage>
</organism>
<dbReference type="GO" id="GO:0007165">
    <property type="term" value="P:signal transduction"/>
    <property type="evidence" value="ECO:0007669"/>
    <property type="project" value="TreeGrafter"/>
</dbReference>
<dbReference type="KEGG" id="dhe:111592166"/>
<keyword evidence="4" id="KW-1185">Reference proteome</keyword>
<proteinExistence type="predicted"/>
<accession>A0A6J1L9X8</accession>
<evidence type="ECO:0000313" key="4">
    <source>
        <dbReference type="Proteomes" id="UP000504633"/>
    </source>
</evidence>
<evidence type="ECO:0000256" key="3">
    <source>
        <dbReference type="SAM" id="SignalP"/>
    </source>
</evidence>
<dbReference type="GeneID" id="111592166"/>